<dbReference type="AlphaFoldDB" id="A0A6J4V7U8"/>
<organism evidence="2">
    <name type="scientific">uncultured Thermomicrobiales bacterium</name>
    <dbReference type="NCBI Taxonomy" id="1645740"/>
    <lineage>
        <taxon>Bacteria</taxon>
        <taxon>Pseudomonadati</taxon>
        <taxon>Thermomicrobiota</taxon>
        <taxon>Thermomicrobia</taxon>
        <taxon>Thermomicrobiales</taxon>
        <taxon>environmental samples</taxon>
    </lineage>
</organism>
<accession>A0A6J4V7U8</accession>
<reference evidence="2" key="1">
    <citation type="submission" date="2020-02" db="EMBL/GenBank/DDBJ databases">
        <authorList>
            <person name="Meier V. D."/>
        </authorList>
    </citation>
    <scope>NUCLEOTIDE SEQUENCE</scope>
    <source>
        <strain evidence="2">AVDCRST_MAG70</strain>
    </source>
</reference>
<sequence>EDRPDPLLHRPAMVSRGATRDRSTQRGDGTGHPPTTDPGYDGL</sequence>
<gene>
    <name evidence="2" type="ORF">AVDCRST_MAG70-2512</name>
</gene>
<protein>
    <submittedName>
        <fullName evidence="2">Uncharacterized protein</fullName>
    </submittedName>
</protein>
<proteinExistence type="predicted"/>
<feature type="region of interest" description="Disordered" evidence="1">
    <location>
        <begin position="1"/>
        <end position="43"/>
    </location>
</feature>
<evidence type="ECO:0000313" key="2">
    <source>
        <dbReference type="EMBL" id="CAA9571095.1"/>
    </source>
</evidence>
<evidence type="ECO:0000256" key="1">
    <source>
        <dbReference type="SAM" id="MobiDB-lite"/>
    </source>
</evidence>
<name>A0A6J4V7U8_9BACT</name>
<feature type="non-terminal residue" evidence="2">
    <location>
        <position position="1"/>
    </location>
</feature>
<dbReference type="EMBL" id="CADCWH010000400">
    <property type="protein sequence ID" value="CAA9571095.1"/>
    <property type="molecule type" value="Genomic_DNA"/>
</dbReference>
<feature type="non-terminal residue" evidence="2">
    <location>
        <position position="43"/>
    </location>
</feature>